<dbReference type="SUPFAM" id="SSF53335">
    <property type="entry name" value="S-adenosyl-L-methionine-dependent methyltransferases"/>
    <property type="match status" value="1"/>
</dbReference>
<evidence type="ECO:0000259" key="1">
    <source>
        <dbReference type="Pfam" id="PF08242"/>
    </source>
</evidence>
<dbReference type="GeneID" id="81601085"/>
<feature type="domain" description="Methyltransferase type 12" evidence="1">
    <location>
        <begin position="53"/>
        <end position="153"/>
    </location>
</feature>
<reference evidence="2" key="2">
    <citation type="journal article" date="2023" name="IMA Fungus">
        <title>Comparative genomic study of the Penicillium genus elucidates a diverse pangenome and 15 lateral gene transfer events.</title>
        <authorList>
            <person name="Petersen C."/>
            <person name="Sorensen T."/>
            <person name="Nielsen M.R."/>
            <person name="Sondergaard T.E."/>
            <person name="Sorensen J.L."/>
            <person name="Fitzpatrick D.A."/>
            <person name="Frisvad J.C."/>
            <person name="Nielsen K.L."/>
        </authorList>
    </citation>
    <scope>NUCLEOTIDE SEQUENCE</scope>
    <source>
        <strain evidence="2">IBT 16125</strain>
    </source>
</reference>
<protein>
    <recommendedName>
        <fullName evidence="1">Methyltransferase type 12 domain-containing protein</fullName>
    </recommendedName>
</protein>
<dbReference type="Pfam" id="PF08242">
    <property type="entry name" value="Methyltransf_12"/>
    <property type="match status" value="1"/>
</dbReference>
<dbReference type="AlphaFoldDB" id="A0AAD6C3J3"/>
<dbReference type="SMR" id="A0AAD6C3J3"/>
<name>A0AAD6C3J3_9EURO</name>
<dbReference type="CDD" id="cd02440">
    <property type="entry name" value="AdoMet_MTases"/>
    <property type="match status" value="1"/>
</dbReference>
<dbReference type="InterPro" id="IPR013217">
    <property type="entry name" value="Methyltransf_12"/>
</dbReference>
<comment type="caution">
    <text evidence="2">The sequence shown here is derived from an EMBL/GenBank/DDBJ whole genome shotgun (WGS) entry which is preliminary data.</text>
</comment>
<gene>
    <name evidence="2" type="ORF">N7458_007460</name>
</gene>
<keyword evidence="3" id="KW-1185">Reference proteome</keyword>
<dbReference type="Gene3D" id="3.40.50.150">
    <property type="entry name" value="Vaccinia Virus protein VP39"/>
    <property type="match status" value="1"/>
</dbReference>
<dbReference type="InterPro" id="IPR029063">
    <property type="entry name" value="SAM-dependent_MTases_sf"/>
</dbReference>
<reference evidence="2" key="1">
    <citation type="submission" date="2022-12" db="EMBL/GenBank/DDBJ databases">
        <authorList>
            <person name="Petersen C."/>
        </authorList>
    </citation>
    <scope>NUCLEOTIDE SEQUENCE</scope>
    <source>
        <strain evidence="2">IBT 16125</strain>
    </source>
</reference>
<organism evidence="2 3">
    <name type="scientific">Penicillium daleae</name>
    <dbReference type="NCBI Taxonomy" id="63821"/>
    <lineage>
        <taxon>Eukaryota</taxon>
        <taxon>Fungi</taxon>
        <taxon>Dikarya</taxon>
        <taxon>Ascomycota</taxon>
        <taxon>Pezizomycotina</taxon>
        <taxon>Eurotiomycetes</taxon>
        <taxon>Eurotiomycetidae</taxon>
        <taxon>Eurotiales</taxon>
        <taxon>Aspergillaceae</taxon>
        <taxon>Penicillium</taxon>
    </lineage>
</organism>
<accession>A0AAD6C3J3</accession>
<proteinExistence type="predicted"/>
<evidence type="ECO:0000313" key="3">
    <source>
        <dbReference type="Proteomes" id="UP001213681"/>
    </source>
</evidence>
<dbReference type="Proteomes" id="UP001213681">
    <property type="component" value="Unassembled WGS sequence"/>
</dbReference>
<dbReference type="EMBL" id="JAPVEA010000007">
    <property type="protein sequence ID" value="KAJ5443588.1"/>
    <property type="molecule type" value="Genomic_DNA"/>
</dbReference>
<evidence type="ECO:0000313" key="2">
    <source>
        <dbReference type="EMBL" id="KAJ5443588.1"/>
    </source>
</evidence>
<dbReference type="RefSeq" id="XP_056763668.1">
    <property type="nucleotide sequence ID" value="XM_056910842.1"/>
</dbReference>
<sequence>MASEKPQESVYYLKPGDEERARLNNQHRVLVHIIENELLHAPIDPSTIVKIADVGTGTGIWLDALAAHLDPIPTAIGQPRQYDGLDMSPAHFPAFHPENFHYDVYNILQPVPEGLKGKYDLVHVRLLVSALSKGDVNTAVDNLAQLLRPGGWIQWDELDGESWAGRVPSAHVREMNELVRKHMETKGMELDVPAAFVKAAEAHPRLQNVSERIFNTIKSGPELKDDVNSVYLWSCTTSTKMILQASGTPGAEEEFKRLSEGAKADIERDGIFWDSDEHVLLAQKK</sequence>